<feature type="region of interest" description="Disordered" evidence="6">
    <location>
        <begin position="354"/>
        <end position="494"/>
    </location>
</feature>
<gene>
    <name evidence="8" type="ORF">HETSPECPRED_004544</name>
</gene>
<dbReference type="SMART" id="SM01370">
    <property type="entry name" value="TAFII55_N"/>
    <property type="match status" value="1"/>
</dbReference>
<evidence type="ECO:0000256" key="5">
    <source>
        <dbReference type="ARBA" id="ARBA00023242"/>
    </source>
</evidence>
<name>A0A8H3FBD6_9LECA</name>
<dbReference type="Pfam" id="PF04658">
    <property type="entry name" value="TAFII55_N"/>
    <property type="match status" value="1"/>
</dbReference>
<dbReference type="GO" id="GO:0005669">
    <property type="term" value="C:transcription factor TFIID complex"/>
    <property type="evidence" value="ECO:0007669"/>
    <property type="project" value="InterPro"/>
</dbReference>
<comment type="caution">
    <text evidence="8">The sequence shown here is derived from an EMBL/GenBank/DDBJ whole genome shotgun (WGS) entry which is preliminary data.</text>
</comment>
<dbReference type="AlphaFoldDB" id="A0A8H3FBD6"/>
<comment type="similarity">
    <text evidence="2">Belongs to the TAF7 family.</text>
</comment>
<feature type="compositionally biased region" description="Acidic residues" evidence="6">
    <location>
        <begin position="396"/>
        <end position="406"/>
    </location>
</feature>
<feature type="compositionally biased region" description="Polar residues" evidence="6">
    <location>
        <begin position="422"/>
        <end position="436"/>
    </location>
</feature>
<dbReference type="InterPro" id="IPR037817">
    <property type="entry name" value="TAF7"/>
</dbReference>
<dbReference type="EMBL" id="CAJPDS010000028">
    <property type="protein sequence ID" value="CAF9921439.1"/>
    <property type="molecule type" value="Genomic_DNA"/>
</dbReference>
<feature type="compositionally biased region" description="Acidic residues" evidence="6">
    <location>
        <begin position="462"/>
        <end position="484"/>
    </location>
</feature>
<protein>
    <recommendedName>
        <fullName evidence="7">TAFII55 protein conserved region domain-containing protein</fullName>
    </recommendedName>
</protein>
<keyword evidence="3" id="KW-0805">Transcription regulation</keyword>
<evidence type="ECO:0000256" key="1">
    <source>
        <dbReference type="ARBA" id="ARBA00004123"/>
    </source>
</evidence>
<keyword evidence="4" id="KW-0804">Transcription</keyword>
<feature type="domain" description="TAFII55 protein conserved region" evidence="7">
    <location>
        <begin position="173"/>
        <end position="337"/>
    </location>
</feature>
<dbReference type="GO" id="GO:0016251">
    <property type="term" value="F:RNA polymerase II general transcription initiation factor activity"/>
    <property type="evidence" value="ECO:0007669"/>
    <property type="project" value="TreeGrafter"/>
</dbReference>
<evidence type="ECO:0000313" key="8">
    <source>
        <dbReference type="EMBL" id="CAF9921439.1"/>
    </source>
</evidence>
<dbReference type="OrthoDB" id="153872at2759"/>
<evidence type="ECO:0000256" key="6">
    <source>
        <dbReference type="SAM" id="MobiDB-lite"/>
    </source>
</evidence>
<evidence type="ECO:0000256" key="4">
    <source>
        <dbReference type="ARBA" id="ARBA00023163"/>
    </source>
</evidence>
<dbReference type="PANTHER" id="PTHR12228">
    <property type="entry name" value="TRANSCRIPTION INITIATION FACTOR TFIID 55 KD SUBUNIT-RELATED"/>
    <property type="match status" value="1"/>
</dbReference>
<evidence type="ECO:0000259" key="7">
    <source>
        <dbReference type="SMART" id="SM01370"/>
    </source>
</evidence>
<feature type="compositionally biased region" description="Acidic residues" evidence="6">
    <location>
        <begin position="369"/>
        <end position="385"/>
    </location>
</feature>
<dbReference type="Proteomes" id="UP000664521">
    <property type="component" value="Unassembled WGS sequence"/>
</dbReference>
<evidence type="ECO:0000256" key="2">
    <source>
        <dbReference type="ARBA" id="ARBA00009368"/>
    </source>
</evidence>
<keyword evidence="5" id="KW-0539">Nucleus</keyword>
<feature type="compositionally biased region" description="Low complexity" evidence="6">
    <location>
        <begin position="448"/>
        <end position="461"/>
    </location>
</feature>
<evidence type="ECO:0000256" key="3">
    <source>
        <dbReference type="ARBA" id="ARBA00023015"/>
    </source>
</evidence>
<feature type="region of interest" description="Disordered" evidence="6">
    <location>
        <begin position="1"/>
        <end position="115"/>
    </location>
</feature>
<comment type="subcellular location">
    <subcellularLocation>
        <location evidence="1">Nucleus</location>
    </subcellularLocation>
</comment>
<evidence type="ECO:0000313" key="9">
    <source>
        <dbReference type="Proteomes" id="UP000664521"/>
    </source>
</evidence>
<accession>A0A8H3FBD6</accession>
<proteinExistence type="inferred from homology"/>
<organism evidence="8 9">
    <name type="scientific">Heterodermia speciosa</name>
    <dbReference type="NCBI Taxonomy" id="116794"/>
    <lineage>
        <taxon>Eukaryota</taxon>
        <taxon>Fungi</taxon>
        <taxon>Dikarya</taxon>
        <taxon>Ascomycota</taxon>
        <taxon>Pezizomycotina</taxon>
        <taxon>Lecanoromycetes</taxon>
        <taxon>OSLEUM clade</taxon>
        <taxon>Lecanoromycetidae</taxon>
        <taxon>Caliciales</taxon>
        <taxon>Physciaceae</taxon>
        <taxon>Heterodermia</taxon>
    </lineage>
</organism>
<dbReference type="CDD" id="cd08047">
    <property type="entry name" value="TAF7"/>
    <property type="match status" value="1"/>
</dbReference>
<reference evidence="8" key="1">
    <citation type="submission" date="2021-03" db="EMBL/GenBank/DDBJ databases">
        <authorList>
            <person name="Tagirdzhanova G."/>
        </authorList>
    </citation>
    <scope>NUCLEOTIDE SEQUENCE</scope>
</reference>
<dbReference type="GO" id="GO:0051123">
    <property type="term" value="P:RNA polymerase II preinitiation complex assembly"/>
    <property type="evidence" value="ECO:0007669"/>
    <property type="project" value="TreeGrafter"/>
</dbReference>
<feature type="compositionally biased region" description="Basic residues" evidence="6">
    <location>
        <begin position="62"/>
        <end position="73"/>
    </location>
</feature>
<feature type="compositionally biased region" description="Pro residues" evidence="6">
    <location>
        <begin position="51"/>
        <end position="61"/>
    </location>
</feature>
<keyword evidence="9" id="KW-1185">Reference proteome</keyword>
<sequence length="547" mass="60658">MSEPRPSLKIKLNTGPPRPPIQPAETPTSAMPRLKLNVNKPKAPDVQLLPEPIPASPAPKPKAPRKPRAKKDKPARTSNPTPKKRALEESILSDDDHDPIAISSSPPPPKKPKVTIKIKTKGAPSAPVASTPLTSGIRQIKFKGIKGKKLSASRPKGVGYDSEAEDNESDPAIEEDFILRLDTVPDEHREYVRRAIAEQRFGPKSQGGADIRLRFLRQDGRRAVVSIQGTNYAASLVDLPCIIEGMKSWDKKAWHKSVDISQMLLVLGPIKSEEDAYTFPMPKRDIDEKTMQFAHGLTPPMRWVRKRRFRKRINRAAIEDVEQEVERLLAEDAKALSSTWHMVDEKLLERERERERARRQQEEAQGEVGDYDEDDAEGEDDDEQYFGDPGESQTAVEDEMPDDFVSELERALERDEAGPEPSATTPSQPNNTNAPSPGSFAADTPMGAESPAATASKAATSGDEEEESSDEDAESMEEVDEDAVEQQQDLMRQREAIEDLQAAIKSQEGELERVQNNILKKKIVAKIQSLRAELESKQAAVGDGSED</sequence>
<feature type="compositionally biased region" description="Basic and acidic residues" evidence="6">
    <location>
        <begin position="407"/>
        <end position="417"/>
    </location>
</feature>
<dbReference type="PANTHER" id="PTHR12228:SF0">
    <property type="entry name" value="TATA-BOX BINDING PROTEIN ASSOCIATED FACTOR 7"/>
    <property type="match status" value="1"/>
</dbReference>
<dbReference type="InterPro" id="IPR006751">
    <property type="entry name" value="TAFII55_prot_cons_reg"/>
</dbReference>